<dbReference type="InParanoid" id="A0A316YVR7"/>
<organism evidence="3 4">
    <name type="scientific">Acaromyces ingoldii</name>
    <dbReference type="NCBI Taxonomy" id="215250"/>
    <lineage>
        <taxon>Eukaryota</taxon>
        <taxon>Fungi</taxon>
        <taxon>Dikarya</taxon>
        <taxon>Basidiomycota</taxon>
        <taxon>Ustilaginomycotina</taxon>
        <taxon>Exobasidiomycetes</taxon>
        <taxon>Exobasidiales</taxon>
        <taxon>Cryptobasidiaceae</taxon>
        <taxon>Acaromyces</taxon>
    </lineage>
</organism>
<dbReference type="GeneID" id="37041344"/>
<dbReference type="GO" id="GO:0016150">
    <property type="term" value="F:translation release factor activity, codon nonspecific"/>
    <property type="evidence" value="ECO:0007669"/>
    <property type="project" value="TreeGrafter"/>
</dbReference>
<dbReference type="Proteomes" id="UP000245768">
    <property type="component" value="Unassembled WGS sequence"/>
</dbReference>
<feature type="domain" description="Prokaryotic-type class I peptide chain release factors" evidence="2">
    <location>
        <begin position="53"/>
        <end position="193"/>
    </location>
</feature>
<dbReference type="AlphaFoldDB" id="A0A316YVR7"/>
<keyword evidence="4" id="KW-1185">Reference proteome</keyword>
<dbReference type="PANTHER" id="PTHR11075">
    <property type="entry name" value="PEPTIDE CHAIN RELEASE FACTOR"/>
    <property type="match status" value="1"/>
</dbReference>
<dbReference type="EMBL" id="KZ819634">
    <property type="protein sequence ID" value="PWN92864.1"/>
    <property type="molecule type" value="Genomic_DNA"/>
</dbReference>
<dbReference type="STRING" id="215250.A0A316YVR7"/>
<dbReference type="PANTHER" id="PTHR11075:SF54">
    <property type="entry name" value="LARGE RIBOSOMAL SUBUNIT PROTEIN ML62"/>
    <property type="match status" value="1"/>
</dbReference>
<evidence type="ECO:0000313" key="3">
    <source>
        <dbReference type="EMBL" id="PWN92864.1"/>
    </source>
</evidence>
<dbReference type="GO" id="GO:0004045">
    <property type="term" value="F:peptidyl-tRNA hydrolase activity"/>
    <property type="evidence" value="ECO:0007669"/>
    <property type="project" value="TreeGrafter"/>
</dbReference>
<dbReference type="InterPro" id="IPR000352">
    <property type="entry name" value="Pep_chain_release_fac_I"/>
</dbReference>
<dbReference type="RefSeq" id="XP_025380062.1">
    <property type="nucleotide sequence ID" value="XM_025519428.1"/>
</dbReference>
<feature type="compositionally biased region" description="Basic and acidic residues" evidence="1">
    <location>
        <begin position="162"/>
        <end position="176"/>
    </location>
</feature>
<evidence type="ECO:0000259" key="2">
    <source>
        <dbReference type="Pfam" id="PF00472"/>
    </source>
</evidence>
<sequence length="202" mass="22484">MLFASLRSLVTPHAVARASFARFSSSLANLSAEEVERIKQRARWAQEHLAPHEIPKTWLDVSFARSGGPGGQNVNKVNTKAEIRLDLNKATSGADAVVEKMPRSAVQHLTKSSPYYKASTHSLFVTSTKTRSQANNLEDAMSKLKNHMVELLTEDVPGETSEEQRNRVKGLIGRDKAKTRKTKERRGDVKKSRKIGKESLAY</sequence>
<dbReference type="GO" id="GO:0005762">
    <property type="term" value="C:mitochondrial large ribosomal subunit"/>
    <property type="evidence" value="ECO:0007669"/>
    <property type="project" value="TreeGrafter"/>
</dbReference>
<dbReference type="Pfam" id="PF00472">
    <property type="entry name" value="RF-1"/>
    <property type="match status" value="1"/>
</dbReference>
<reference evidence="3 4" key="1">
    <citation type="journal article" date="2018" name="Mol. Biol. Evol.">
        <title>Broad Genomic Sampling Reveals a Smut Pathogenic Ancestry of the Fungal Clade Ustilaginomycotina.</title>
        <authorList>
            <person name="Kijpornyongpan T."/>
            <person name="Mondo S.J."/>
            <person name="Barry K."/>
            <person name="Sandor L."/>
            <person name="Lee J."/>
            <person name="Lipzen A."/>
            <person name="Pangilinan J."/>
            <person name="LaButti K."/>
            <person name="Hainaut M."/>
            <person name="Henrissat B."/>
            <person name="Grigoriev I.V."/>
            <person name="Spatafora J.W."/>
            <person name="Aime M.C."/>
        </authorList>
    </citation>
    <scope>NUCLEOTIDE SEQUENCE [LARGE SCALE GENOMIC DNA]</scope>
    <source>
        <strain evidence="3 4">MCA 4198</strain>
    </source>
</reference>
<evidence type="ECO:0000256" key="1">
    <source>
        <dbReference type="SAM" id="MobiDB-lite"/>
    </source>
</evidence>
<accession>A0A316YVR7</accession>
<dbReference type="Gene3D" id="3.30.160.20">
    <property type="match status" value="1"/>
</dbReference>
<dbReference type="SUPFAM" id="SSF110916">
    <property type="entry name" value="Peptidyl-tRNA hydrolase domain-like"/>
    <property type="match status" value="1"/>
</dbReference>
<gene>
    <name evidence="3" type="ORF">FA10DRAFT_246854</name>
</gene>
<name>A0A316YVR7_9BASI</name>
<dbReference type="InterPro" id="IPR052104">
    <property type="entry name" value="Mito_Release_Factor_mL62"/>
</dbReference>
<dbReference type="OrthoDB" id="270639at2759"/>
<evidence type="ECO:0000313" key="4">
    <source>
        <dbReference type="Proteomes" id="UP000245768"/>
    </source>
</evidence>
<protein>
    <recommendedName>
        <fullName evidence="2">Prokaryotic-type class I peptide chain release factors domain-containing protein</fullName>
    </recommendedName>
</protein>
<proteinExistence type="predicted"/>
<dbReference type="GO" id="GO:0070126">
    <property type="term" value="P:mitochondrial translational termination"/>
    <property type="evidence" value="ECO:0007669"/>
    <property type="project" value="TreeGrafter"/>
</dbReference>
<feature type="region of interest" description="Disordered" evidence="1">
    <location>
        <begin position="155"/>
        <end position="202"/>
    </location>
</feature>